<accession>A0A221T3H3</accession>
<dbReference type="SMART" id="SM00028">
    <property type="entry name" value="TPR"/>
    <property type="match status" value="4"/>
</dbReference>
<dbReference type="PANTHER" id="PTHR45138">
    <property type="entry name" value="REGULATORY COMPONENTS OF SENSORY TRANSDUCTION SYSTEM"/>
    <property type="match status" value="1"/>
</dbReference>
<dbReference type="SUPFAM" id="SSF55073">
    <property type="entry name" value="Nucleotide cyclase"/>
    <property type="match status" value="1"/>
</dbReference>
<dbReference type="Gene3D" id="3.30.70.270">
    <property type="match status" value="1"/>
</dbReference>
<dbReference type="Pfam" id="PF00990">
    <property type="entry name" value="GGDEF"/>
    <property type="match status" value="1"/>
</dbReference>
<evidence type="ECO:0000313" key="4">
    <source>
        <dbReference type="Proteomes" id="UP000259030"/>
    </source>
</evidence>
<dbReference type="InterPro" id="IPR026000">
    <property type="entry name" value="Apc5_dom"/>
</dbReference>
<dbReference type="PROSITE" id="PS50887">
    <property type="entry name" value="GGDEF"/>
    <property type="match status" value="1"/>
</dbReference>
<keyword evidence="3" id="KW-0614">Plasmid</keyword>
<dbReference type="SUPFAM" id="SSF48452">
    <property type="entry name" value="TPR-like"/>
    <property type="match status" value="1"/>
</dbReference>
<dbReference type="NCBIfam" id="TIGR00254">
    <property type="entry name" value="GGDEF"/>
    <property type="match status" value="1"/>
</dbReference>
<feature type="domain" description="GGDEF" evidence="2">
    <location>
        <begin position="430"/>
        <end position="558"/>
    </location>
</feature>
<dbReference type="CDD" id="cd01949">
    <property type="entry name" value="GGDEF"/>
    <property type="match status" value="1"/>
</dbReference>
<evidence type="ECO:0000256" key="1">
    <source>
        <dbReference type="SAM" id="Coils"/>
    </source>
</evidence>
<dbReference type="PANTHER" id="PTHR45138:SF9">
    <property type="entry name" value="DIGUANYLATE CYCLASE DGCM-RELATED"/>
    <property type="match status" value="1"/>
</dbReference>
<dbReference type="GO" id="GO:0052621">
    <property type="term" value="F:diguanylate cyclase activity"/>
    <property type="evidence" value="ECO:0007669"/>
    <property type="project" value="TreeGrafter"/>
</dbReference>
<dbReference type="RefSeq" id="WP_027462849.1">
    <property type="nucleotide sequence ID" value="NZ_CP021084.1"/>
</dbReference>
<dbReference type="Pfam" id="PF13424">
    <property type="entry name" value="TPR_12"/>
    <property type="match status" value="1"/>
</dbReference>
<evidence type="ECO:0000259" key="2">
    <source>
        <dbReference type="PROSITE" id="PS50887"/>
    </source>
</evidence>
<dbReference type="SMART" id="SM00267">
    <property type="entry name" value="GGDEF"/>
    <property type="match status" value="1"/>
</dbReference>
<keyword evidence="1" id="KW-0175">Coiled coil</keyword>
<dbReference type="InterPro" id="IPR011990">
    <property type="entry name" value="TPR-like_helical_dom_sf"/>
</dbReference>
<dbReference type="InterPro" id="IPR019734">
    <property type="entry name" value="TPR_rpt"/>
</dbReference>
<evidence type="ECO:0000313" key="3">
    <source>
        <dbReference type="EMBL" id="ASN83416.1"/>
    </source>
</evidence>
<dbReference type="KEGG" id="dfc:DFI_19660"/>
<reference evidence="3 4" key="1">
    <citation type="submission" date="2017-05" db="EMBL/GenBank/DDBJ databases">
        <title>The complete genome sequence of Deinococcus ficus isolated from the rhizosphere of the Ficus religiosa L. in Taiwan.</title>
        <authorList>
            <person name="Wu K.-M."/>
            <person name="Liao T.-L."/>
            <person name="Liu Y.-M."/>
            <person name="Young C.-C."/>
            <person name="Tsai S.-F."/>
        </authorList>
    </citation>
    <scope>NUCLEOTIDE SEQUENCE [LARGE SCALE GENOMIC DNA]</scope>
    <source>
        <strain evidence="3 4">CC-FR2-10</strain>
        <plasmid evidence="4">pdfi3</plasmid>
    </source>
</reference>
<gene>
    <name evidence="3" type="ORF">DFI_19660</name>
</gene>
<dbReference type="InterPro" id="IPR000160">
    <property type="entry name" value="GGDEF_dom"/>
</dbReference>
<dbReference type="InterPro" id="IPR043128">
    <property type="entry name" value="Rev_trsase/Diguanyl_cyclase"/>
</dbReference>
<dbReference type="Gene3D" id="1.25.40.10">
    <property type="entry name" value="Tetratricopeptide repeat domain"/>
    <property type="match status" value="2"/>
</dbReference>
<dbReference type="Proteomes" id="UP000259030">
    <property type="component" value="Plasmid pDFI3"/>
</dbReference>
<dbReference type="FunFam" id="3.30.70.270:FF:000001">
    <property type="entry name" value="Diguanylate cyclase domain protein"/>
    <property type="match status" value="1"/>
</dbReference>
<feature type="coiled-coil region" evidence="1">
    <location>
        <begin position="376"/>
        <end position="403"/>
    </location>
</feature>
<organism evidence="3 4">
    <name type="scientific">Deinococcus ficus</name>
    <dbReference type="NCBI Taxonomy" id="317577"/>
    <lineage>
        <taxon>Bacteria</taxon>
        <taxon>Thermotogati</taxon>
        <taxon>Deinococcota</taxon>
        <taxon>Deinococci</taxon>
        <taxon>Deinococcales</taxon>
        <taxon>Deinococcaceae</taxon>
        <taxon>Deinococcus</taxon>
    </lineage>
</organism>
<sequence>MTVPAAPPPGVSLQTEIDALSALQYRNPRQGLQRGLHLRREALQQGVEALAAWACQHASVCAARLQRYGLAERLNREATERFTAQDDRPGLLSAENLRGILAQERAQFRQAYGHFHHVLLGSREAGLNEMYGKALNNLSLAAQGMGDLDAALDWSLQSLTFAEAQGNWETYTLTLINRANLYLEVGHIDAARQAAEDGVRAARALQRPATLATTLNNLSVALHRDGRYQTALAAAQESLEIEQSLGNGIGVACATTQIGLVQMELGMHQASAQTLLDARRLTEGCPDPALELEVLTLLGTLHVRMGEWRRARDWLAQAERFAQEHQDDAGLQAVLDVRARLEERAGDHALALRTFKRFHVLDRKATERRHNQRTQALLLTHEIREHRRRNEELTAANAHLTHAANHDSLTGSLNRRAFLQASRPRLAERGHHSVVLIDIDHFKGINDTFGHQTGDEVLRQVVQVITGCIRDGDLLCRWGGEEFILLLPHTTPAQAVGTCERLRVRFRTFAWATGRPVTASFGVSRQASHDLDTLVGEADQALYAAKEAGRDRACLFPEVRG</sequence>
<name>A0A221T3H3_9DEIO</name>
<keyword evidence="4" id="KW-1185">Reference proteome</keyword>
<dbReference type="InterPro" id="IPR050469">
    <property type="entry name" value="Diguanylate_Cyclase"/>
</dbReference>
<dbReference type="AlphaFoldDB" id="A0A221T3H3"/>
<geneLocation type="plasmid" evidence="4">
    <name>pdfi3</name>
</geneLocation>
<protein>
    <submittedName>
        <fullName evidence="3">GGDEF domain-containing protein</fullName>
    </submittedName>
</protein>
<dbReference type="Pfam" id="PF12862">
    <property type="entry name" value="ANAPC5"/>
    <property type="match status" value="1"/>
</dbReference>
<proteinExistence type="predicted"/>
<dbReference type="EMBL" id="CP021084">
    <property type="protein sequence ID" value="ASN83416.1"/>
    <property type="molecule type" value="Genomic_DNA"/>
</dbReference>
<dbReference type="InterPro" id="IPR029787">
    <property type="entry name" value="Nucleotide_cyclase"/>
</dbReference>